<evidence type="ECO:0000259" key="5">
    <source>
        <dbReference type="Pfam" id="PF00384"/>
    </source>
</evidence>
<name>X1FHH7_9ZZZZ</name>
<keyword evidence="1" id="KW-0479">Metal-binding</keyword>
<dbReference type="EMBL" id="BARU01008787">
    <property type="protein sequence ID" value="GAH45096.1"/>
    <property type="molecule type" value="Genomic_DNA"/>
</dbReference>
<reference evidence="6" key="1">
    <citation type="journal article" date="2014" name="Front. Microbiol.">
        <title>High frequency of phylogenetically diverse reductive dehalogenase-homologous genes in deep subseafloor sedimentary metagenomes.</title>
        <authorList>
            <person name="Kawai M."/>
            <person name="Futagami T."/>
            <person name="Toyoda A."/>
            <person name="Takaki Y."/>
            <person name="Nishi S."/>
            <person name="Hori S."/>
            <person name="Arai W."/>
            <person name="Tsubouchi T."/>
            <person name="Morono Y."/>
            <person name="Uchiyama I."/>
            <person name="Ito T."/>
            <person name="Fujiyama A."/>
            <person name="Inagaki F."/>
            <person name="Takami H."/>
        </authorList>
    </citation>
    <scope>NUCLEOTIDE SEQUENCE</scope>
    <source>
        <strain evidence="6">Expedition CK06-06</strain>
    </source>
</reference>
<dbReference type="SUPFAM" id="SSF53706">
    <property type="entry name" value="Formate dehydrogenase/DMSO reductase, domains 1-3"/>
    <property type="match status" value="1"/>
</dbReference>
<keyword evidence="2" id="KW-0500">Molybdenum</keyword>
<dbReference type="AlphaFoldDB" id="X1FHH7"/>
<evidence type="ECO:0000313" key="6">
    <source>
        <dbReference type="EMBL" id="GAH45096.1"/>
    </source>
</evidence>
<gene>
    <name evidence="6" type="ORF">S03H2_17086</name>
</gene>
<accession>X1FHH7</accession>
<dbReference type="Pfam" id="PF00384">
    <property type="entry name" value="Molybdopterin"/>
    <property type="match status" value="1"/>
</dbReference>
<protein>
    <recommendedName>
        <fullName evidence="5">Molybdopterin oxidoreductase domain-containing protein</fullName>
    </recommendedName>
</protein>
<dbReference type="InterPro" id="IPR050612">
    <property type="entry name" value="Prok_Mopterin_Oxidored"/>
</dbReference>
<keyword evidence="1" id="KW-0408">Iron</keyword>
<keyword evidence="1" id="KW-0004">4Fe-4S</keyword>
<feature type="domain" description="Molybdopterin oxidoreductase" evidence="5">
    <location>
        <begin position="40"/>
        <end position="191"/>
    </location>
</feature>
<proteinExistence type="predicted"/>
<comment type="caution">
    <text evidence="6">The sequence shown here is derived from an EMBL/GenBank/DDBJ whole genome shotgun (WGS) entry which is preliminary data.</text>
</comment>
<keyword evidence="1" id="KW-0411">Iron-sulfur</keyword>
<evidence type="ECO:0000256" key="1">
    <source>
        <dbReference type="ARBA" id="ARBA00022485"/>
    </source>
</evidence>
<dbReference type="PANTHER" id="PTHR43742:SF9">
    <property type="entry name" value="TETRATHIONATE REDUCTASE SUBUNIT A"/>
    <property type="match status" value="1"/>
</dbReference>
<organism evidence="6">
    <name type="scientific">marine sediment metagenome</name>
    <dbReference type="NCBI Taxonomy" id="412755"/>
    <lineage>
        <taxon>unclassified sequences</taxon>
        <taxon>metagenomes</taxon>
        <taxon>ecological metagenomes</taxon>
    </lineage>
</organism>
<dbReference type="GO" id="GO:0051539">
    <property type="term" value="F:4 iron, 4 sulfur cluster binding"/>
    <property type="evidence" value="ECO:0007669"/>
    <property type="project" value="UniProtKB-KW"/>
</dbReference>
<dbReference type="PANTHER" id="PTHR43742">
    <property type="entry name" value="TRIMETHYLAMINE-N-OXIDE REDUCTASE"/>
    <property type="match status" value="1"/>
</dbReference>
<keyword evidence="4" id="KW-0560">Oxidoreductase</keyword>
<dbReference type="GO" id="GO:0016491">
    <property type="term" value="F:oxidoreductase activity"/>
    <property type="evidence" value="ECO:0007669"/>
    <property type="project" value="UniProtKB-KW"/>
</dbReference>
<evidence type="ECO:0000256" key="4">
    <source>
        <dbReference type="ARBA" id="ARBA00023002"/>
    </source>
</evidence>
<sequence length="196" mass="21813">MIYRFADAYGTPNVVSGDALESEAEKSGRWMADGNYSHIAYDFSQTNYILAFGAGIVESHKPLARNLRMWGKIRRERPNRAKVVVIDPRYSVTAAKADQWIPINPGTDAALAMAIANVIISEGLYHAEFIRNWTVGFDEYRELALDYYSPEKVAAITGINADTTRQIAREFARTKPAIAWIGRGAAGWPNGSYNGY</sequence>
<dbReference type="InterPro" id="IPR006656">
    <property type="entry name" value="Mopterin_OxRdtase"/>
</dbReference>
<keyword evidence="3" id="KW-0732">Signal</keyword>
<evidence type="ECO:0000256" key="3">
    <source>
        <dbReference type="ARBA" id="ARBA00022729"/>
    </source>
</evidence>
<dbReference type="Gene3D" id="3.40.228.10">
    <property type="entry name" value="Dimethylsulfoxide Reductase, domain 2"/>
    <property type="match status" value="1"/>
</dbReference>
<evidence type="ECO:0000256" key="2">
    <source>
        <dbReference type="ARBA" id="ARBA00022505"/>
    </source>
</evidence>